<dbReference type="PANTHER" id="PTHR43245:SF13">
    <property type="entry name" value="UDP-D-APIOSE_UDP-D-XYLOSE SYNTHASE 2"/>
    <property type="match status" value="1"/>
</dbReference>
<accession>A0ABN2H0L6</accession>
<feature type="domain" description="NAD-dependent epimerase/dehydratase" evidence="1">
    <location>
        <begin position="166"/>
        <end position="276"/>
    </location>
</feature>
<dbReference type="Gene3D" id="3.40.50.720">
    <property type="entry name" value="NAD(P)-binding Rossmann-like Domain"/>
    <property type="match status" value="1"/>
</dbReference>
<dbReference type="Proteomes" id="UP001500618">
    <property type="component" value="Unassembled WGS sequence"/>
</dbReference>
<proteinExistence type="predicted"/>
<dbReference type="InterPro" id="IPR001509">
    <property type="entry name" value="Epimerase_deHydtase"/>
</dbReference>
<reference evidence="2 3" key="1">
    <citation type="journal article" date="2019" name="Int. J. Syst. Evol. Microbiol.">
        <title>The Global Catalogue of Microorganisms (GCM) 10K type strain sequencing project: providing services to taxonomists for standard genome sequencing and annotation.</title>
        <authorList>
            <consortium name="The Broad Institute Genomics Platform"/>
            <consortium name="The Broad Institute Genome Sequencing Center for Infectious Disease"/>
            <person name="Wu L."/>
            <person name="Ma J."/>
        </authorList>
    </citation>
    <scope>NUCLEOTIDE SEQUENCE [LARGE SCALE GENOMIC DNA]</scope>
    <source>
        <strain evidence="2 3">JCM 14718</strain>
    </source>
</reference>
<evidence type="ECO:0000313" key="2">
    <source>
        <dbReference type="EMBL" id="GAA1679807.1"/>
    </source>
</evidence>
<evidence type="ECO:0000259" key="1">
    <source>
        <dbReference type="Pfam" id="PF01370"/>
    </source>
</evidence>
<dbReference type="SUPFAM" id="SSF51735">
    <property type="entry name" value="NAD(P)-binding Rossmann-fold domains"/>
    <property type="match status" value="1"/>
</dbReference>
<sequence length="355" mass="37155">MLITGGAGFVGSHTADRLAADGVPIRLVDALLPAAHGGDPPAWTEPYGLIRDDLTDVDTVAGMLDGVDAVCHLAAMVGHGVDPSDAPDYVHNNDYATAVLLAAMARTGVRRLVLASSMVVYGEGRYRCAEHGIVAAAPRRLADLAEGRYDPPCPHCGGWLSPELIGEDAPVDPRSTYAATKLAQEHLASAWARQTGGAVWALRYHNIYGPRMPRDTPYAGVASIFRSMLERGDAPTVLEDGHQRRDFVHVTDVAAANVAALSTPAPEGRLEALNICSGTPHTVGDFATALAAAMNGPAPVIAGGARPGDVRHVTADPAKAREVLGFHARTSFAAGVAAFATDELREPPRTMALST</sequence>
<dbReference type="Pfam" id="PF01370">
    <property type="entry name" value="Epimerase"/>
    <property type="match status" value="2"/>
</dbReference>
<dbReference type="PANTHER" id="PTHR43245">
    <property type="entry name" value="BIFUNCTIONAL POLYMYXIN RESISTANCE PROTEIN ARNA"/>
    <property type="match status" value="1"/>
</dbReference>
<dbReference type="InterPro" id="IPR036291">
    <property type="entry name" value="NAD(P)-bd_dom_sf"/>
</dbReference>
<dbReference type="InterPro" id="IPR050177">
    <property type="entry name" value="Lipid_A_modif_metabolic_enz"/>
</dbReference>
<organism evidence="2 3">
    <name type="scientific">Fodinicola feengrottensis</name>
    <dbReference type="NCBI Taxonomy" id="435914"/>
    <lineage>
        <taxon>Bacteria</taxon>
        <taxon>Bacillati</taxon>
        <taxon>Actinomycetota</taxon>
        <taxon>Actinomycetes</taxon>
        <taxon>Mycobacteriales</taxon>
        <taxon>Fodinicola</taxon>
    </lineage>
</organism>
<comment type="caution">
    <text evidence="2">The sequence shown here is derived from an EMBL/GenBank/DDBJ whole genome shotgun (WGS) entry which is preliminary data.</text>
</comment>
<feature type="domain" description="NAD-dependent epimerase/dehydratase" evidence="1">
    <location>
        <begin position="1"/>
        <end position="125"/>
    </location>
</feature>
<keyword evidence="3" id="KW-1185">Reference proteome</keyword>
<evidence type="ECO:0000313" key="3">
    <source>
        <dbReference type="Proteomes" id="UP001500618"/>
    </source>
</evidence>
<protein>
    <submittedName>
        <fullName evidence="2">NAD-dependent epimerase/dehydratase family protein</fullName>
    </submittedName>
</protein>
<gene>
    <name evidence="2" type="ORF">GCM10009765_31270</name>
</gene>
<dbReference type="EMBL" id="BAAANY010000009">
    <property type="protein sequence ID" value="GAA1679807.1"/>
    <property type="molecule type" value="Genomic_DNA"/>
</dbReference>
<name>A0ABN2H0L6_9ACTN</name>